<evidence type="ECO:0000256" key="4">
    <source>
        <dbReference type="ARBA" id="ARBA00022842"/>
    </source>
</evidence>
<sequence>MSGYKCVIFDCDGVLVDSENIGNQVLVEMANELGADIDLEYAFKMYVGSHLYACMQDIECLIGKPVPMSFETEFRKRSFDAFDRYLLPVNGVEGVLTSMRLPFCVASSGPQNKIRLNLKNTGLLQYFDNNIYSCYDINKWKPEPDIFIHAARDMGFQPSDCLVIEDSSKGIEAAIRGGFDVFAYAENGREHHFSYQPTETFTTMAELLPLIESYSK</sequence>
<dbReference type="InterPro" id="IPR051600">
    <property type="entry name" value="Beta-PGM-like"/>
</dbReference>
<proteinExistence type="inferred from homology"/>
<dbReference type="SUPFAM" id="SSF56784">
    <property type="entry name" value="HAD-like"/>
    <property type="match status" value="1"/>
</dbReference>
<dbReference type="InterPro" id="IPR006439">
    <property type="entry name" value="HAD-SF_hydro_IA"/>
</dbReference>
<dbReference type="EMBL" id="JBHTJH010000017">
    <property type="protein sequence ID" value="MFD0863999.1"/>
    <property type="molecule type" value="Genomic_DNA"/>
</dbReference>
<protein>
    <submittedName>
        <fullName evidence="5">HAD family hydrolase</fullName>
    </submittedName>
</protein>
<evidence type="ECO:0000256" key="2">
    <source>
        <dbReference type="ARBA" id="ARBA00006171"/>
    </source>
</evidence>
<keyword evidence="6" id="KW-1185">Reference proteome</keyword>
<dbReference type="RefSeq" id="WP_386410705.1">
    <property type="nucleotide sequence ID" value="NZ_JBHTJH010000017.1"/>
</dbReference>
<dbReference type="Gene3D" id="3.40.50.1000">
    <property type="entry name" value="HAD superfamily/HAD-like"/>
    <property type="match status" value="1"/>
</dbReference>
<name>A0ABW3D1Q0_9FLAO</name>
<keyword evidence="5" id="KW-0378">Hydrolase</keyword>
<comment type="similarity">
    <text evidence="2">Belongs to the HAD-like hydrolase superfamily. CbbY/CbbZ/Gph/YieH family.</text>
</comment>
<dbReference type="PANTHER" id="PTHR46193:SF10">
    <property type="entry name" value="6-PHOSPHOGLUCONATE PHOSPHATASE"/>
    <property type="match status" value="1"/>
</dbReference>
<accession>A0ABW3D1Q0</accession>
<dbReference type="NCBIfam" id="TIGR01509">
    <property type="entry name" value="HAD-SF-IA-v3"/>
    <property type="match status" value="1"/>
</dbReference>
<dbReference type="SFLD" id="SFLDG01129">
    <property type="entry name" value="C1.5:_HAD__Beta-PGM__Phosphata"/>
    <property type="match status" value="1"/>
</dbReference>
<evidence type="ECO:0000256" key="1">
    <source>
        <dbReference type="ARBA" id="ARBA00001946"/>
    </source>
</evidence>
<evidence type="ECO:0000313" key="6">
    <source>
        <dbReference type="Proteomes" id="UP001596978"/>
    </source>
</evidence>
<dbReference type="CDD" id="cd07526">
    <property type="entry name" value="HAD_BPGM_like"/>
    <property type="match status" value="1"/>
</dbReference>
<comment type="caution">
    <text evidence="5">The sequence shown here is derived from an EMBL/GenBank/DDBJ whole genome shotgun (WGS) entry which is preliminary data.</text>
</comment>
<dbReference type="PANTHER" id="PTHR46193">
    <property type="entry name" value="6-PHOSPHOGLUCONATE PHOSPHATASE"/>
    <property type="match status" value="1"/>
</dbReference>
<dbReference type="InterPro" id="IPR023198">
    <property type="entry name" value="PGP-like_dom2"/>
</dbReference>
<keyword evidence="4" id="KW-0460">Magnesium</keyword>
<dbReference type="Pfam" id="PF00702">
    <property type="entry name" value="Hydrolase"/>
    <property type="match status" value="1"/>
</dbReference>
<dbReference type="GO" id="GO:0016787">
    <property type="term" value="F:hydrolase activity"/>
    <property type="evidence" value="ECO:0007669"/>
    <property type="project" value="UniProtKB-KW"/>
</dbReference>
<keyword evidence="3" id="KW-0479">Metal-binding</keyword>
<organism evidence="5 6">
    <name type="scientific">Sungkyunkwania multivorans</name>
    <dbReference type="NCBI Taxonomy" id="1173618"/>
    <lineage>
        <taxon>Bacteria</taxon>
        <taxon>Pseudomonadati</taxon>
        <taxon>Bacteroidota</taxon>
        <taxon>Flavobacteriia</taxon>
        <taxon>Flavobacteriales</taxon>
        <taxon>Flavobacteriaceae</taxon>
        <taxon>Sungkyunkwania</taxon>
    </lineage>
</organism>
<comment type="cofactor">
    <cofactor evidence="1">
        <name>Mg(2+)</name>
        <dbReference type="ChEBI" id="CHEBI:18420"/>
    </cofactor>
</comment>
<dbReference type="InterPro" id="IPR036412">
    <property type="entry name" value="HAD-like_sf"/>
</dbReference>
<evidence type="ECO:0000313" key="5">
    <source>
        <dbReference type="EMBL" id="MFD0863999.1"/>
    </source>
</evidence>
<gene>
    <name evidence="5" type="ORF">ACFQ1M_17415</name>
</gene>
<reference evidence="6" key="1">
    <citation type="journal article" date="2019" name="Int. J. Syst. Evol. Microbiol.">
        <title>The Global Catalogue of Microorganisms (GCM) 10K type strain sequencing project: providing services to taxonomists for standard genome sequencing and annotation.</title>
        <authorList>
            <consortium name="The Broad Institute Genomics Platform"/>
            <consortium name="The Broad Institute Genome Sequencing Center for Infectious Disease"/>
            <person name="Wu L."/>
            <person name="Ma J."/>
        </authorList>
    </citation>
    <scope>NUCLEOTIDE SEQUENCE [LARGE SCALE GENOMIC DNA]</scope>
    <source>
        <strain evidence="6">CCUG 62952</strain>
    </source>
</reference>
<dbReference type="SFLD" id="SFLDS00003">
    <property type="entry name" value="Haloacid_Dehalogenase"/>
    <property type="match status" value="1"/>
</dbReference>
<dbReference type="Proteomes" id="UP001596978">
    <property type="component" value="Unassembled WGS sequence"/>
</dbReference>
<dbReference type="InterPro" id="IPR023214">
    <property type="entry name" value="HAD_sf"/>
</dbReference>
<dbReference type="Gene3D" id="1.10.150.240">
    <property type="entry name" value="Putative phosphatase, domain 2"/>
    <property type="match status" value="1"/>
</dbReference>
<evidence type="ECO:0000256" key="3">
    <source>
        <dbReference type="ARBA" id="ARBA00022723"/>
    </source>
</evidence>